<accession>E3SJ87</accession>
<evidence type="ECO:0000259" key="1">
    <source>
        <dbReference type="Pfam" id="PF01370"/>
    </source>
</evidence>
<dbReference type="InterPro" id="IPR001509">
    <property type="entry name" value="Epimerase_deHydtase"/>
</dbReference>
<feature type="domain" description="NAD-dependent epimerase/dehydratase" evidence="1">
    <location>
        <begin position="6"/>
        <end position="197"/>
    </location>
</feature>
<dbReference type="InterPro" id="IPR036291">
    <property type="entry name" value="NAD(P)-bd_dom_sf"/>
</dbReference>
<dbReference type="GeneID" id="10326825"/>
<name>E3SJ87_9CAUD</name>
<organism evidence="2 3">
    <name type="scientific">Synechococcus phage S-SM2</name>
    <dbReference type="NCBI Taxonomy" id="444860"/>
    <lineage>
        <taxon>Viruses</taxon>
        <taxon>Duplodnaviria</taxon>
        <taxon>Heunggongvirae</taxon>
        <taxon>Uroviricota</taxon>
        <taxon>Caudoviricetes</taxon>
        <taxon>Pantevenvirales</taxon>
        <taxon>Kyanoviridae</taxon>
        <taxon>Nilusvirus</taxon>
        <taxon>Nilusvirus ssm2</taxon>
    </lineage>
</organism>
<reference evidence="2 3" key="1">
    <citation type="journal article" date="2010" name="Environ. Microbiol.">
        <title>Genomic analysis of oceanic cyanobacterial myoviruses compared with T4-like myoviruses from diverse hosts and environments.</title>
        <authorList>
            <person name="Sullivan M.B."/>
            <person name="Huang K.H."/>
            <person name="Ignacio-Espinoza J.C."/>
            <person name="Berlin A.M."/>
            <person name="Kelly L."/>
            <person name="Weigele P.R."/>
            <person name="DeFrancesco A.S."/>
            <person name="Kern S.E."/>
            <person name="Thompson L.R."/>
            <person name="Young S."/>
            <person name="Yandava C."/>
            <person name="Fu R."/>
            <person name="Krastins B."/>
            <person name="Chase M."/>
            <person name="Sarracino D."/>
            <person name="Osburne M.S."/>
            <person name="Henn M.R."/>
            <person name="Chisholm S.W."/>
        </authorList>
    </citation>
    <scope>NUCLEOTIDE SEQUENCE [LARGE SCALE GENOMIC DNA]</scope>
    <source>
        <strain evidence="2">8017-1</strain>
    </source>
</reference>
<dbReference type="SUPFAM" id="SSF51735">
    <property type="entry name" value="NAD(P)-binding Rossmann-fold domains"/>
    <property type="match status" value="1"/>
</dbReference>
<dbReference type="Gene3D" id="3.90.25.10">
    <property type="entry name" value="UDP-galactose 4-epimerase, domain 1"/>
    <property type="match status" value="1"/>
</dbReference>
<protein>
    <submittedName>
        <fullName evidence="2">Putative nucleotide-sugar epimerase</fullName>
    </submittedName>
</protein>
<dbReference type="PANTHER" id="PTHR43245">
    <property type="entry name" value="BIFUNCTIONAL POLYMYXIN RESISTANCE PROTEIN ARNA"/>
    <property type="match status" value="1"/>
</dbReference>
<dbReference type="RefSeq" id="YP_004322349.1">
    <property type="nucleotide sequence ID" value="NC_015279.1"/>
</dbReference>
<sequence>MGGSMIILTGYKGFIGRNFHERLKELDDVVITVDSDTIEWLVYEFSEWEKVDLVIHQGALSSTIEKDLNKIHHYNVDLTVKLFEKCIKHQIPVKYASSASVYGNSSNRDINPLNYYAISKVQIDYWVQDHIDKFPLIQGFRYFNVYGDGEGDKGDQASPVSKFTKQVKETGEIKLFTGSKNFYRDFVCVDDLVEIVLNNKKESGIYDLGTSKPVSFWHVADCVKKKYNGEIKWVEFPQHLKGKYQGYTKALEEWDDYEFMTVEDYLK</sequence>
<gene>
    <name evidence="2" type="ORF">SSM2_202</name>
</gene>
<dbReference type="EMBL" id="GU071095">
    <property type="protein sequence ID" value="ADO97535.1"/>
    <property type="molecule type" value="Genomic_DNA"/>
</dbReference>
<proteinExistence type="predicted"/>
<dbReference type="PANTHER" id="PTHR43245:SF13">
    <property type="entry name" value="UDP-D-APIOSE_UDP-D-XYLOSE SYNTHASE 2"/>
    <property type="match status" value="1"/>
</dbReference>
<dbReference type="Gene3D" id="3.40.50.720">
    <property type="entry name" value="NAD(P)-binding Rossmann-like Domain"/>
    <property type="match status" value="1"/>
</dbReference>
<dbReference type="Proteomes" id="UP000006524">
    <property type="component" value="Segment"/>
</dbReference>
<dbReference type="KEGG" id="vg:10326825"/>
<evidence type="ECO:0000313" key="3">
    <source>
        <dbReference type="Proteomes" id="UP000006524"/>
    </source>
</evidence>
<dbReference type="Pfam" id="PF01370">
    <property type="entry name" value="Epimerase"/>
    <property type="match status" value="1"/>
</dbReference>
<evidence type="ECO:0000313" key="2">
    <source>
        <dbReference type="EMBL" id="ADO97535.1"/>
    </source>
</evidence>
<keyword evidence="3" id="KW-1185">Reference proteome</keyword>
<dbReference type="OrthoDB" id="12340at10239"/>
<dbReference type="InterPro" id="IPR050177">
    <property type="entry name" value="Lipid_A_modif_metabolic_enz"/>
</dbReference>